<dbReference type="Gene3D" id="3.40.47.10">
    <property type="match status" value="1"/>
</dbReference>
<comment type="caution">
    <text evidence="4">The sequence shown here is derived from an EMBL/GenBank/DDBJ whole genome shotgun (WGS) entry which is preliminary data.</text>
</comment>
<dbReference type="PANTHER" id="PTHR43775">
    <property type="entry name" value="FATTY ACID SYNTHASE"/>
    <property type="match status" value="1"/>
</dbReference>
<name>A0A6G4VPG5_9ACTN</name>
<keyword evidence="5" id="KW-1185">Reference proteome</keyword>
<accession>A0A6G4VPG5</accession>
<reference evidence="4 5" key="1">
    <citation type="submission" date="2020-02" db="EMBL/GenBank/DDBJ databases">
        <title>Whole-genome analyses of novel actinobacteria.</title>
        <authorList>
            <person name="Sahin N."/>
            <person name="Gencbay T."/>
        </authorList>
    </citation>
    <scope>NUCLEOTIDE SEQUENCE [LARGE SCALE GENOMIC DNA]</scope>
    <source>
        <strain evidence="4 5">HC44</strain>
    </source>
</reference>
<feature type="non-terminal residue" evidence="4">
    <location>
        <position position="1"/>
    </location>
</feature>
<feature type="non-terminal residue" evidence="4">
    <location>
        <position position="166"/>
    </location>
</feature>
<organism evidence="4 5">
    <name type="scientific">Streptomyces scabichelini</name>
    <dbReference type="NCBI Taxonomy" id="2711217"/>
    <lineage>
        <taxon>Bacteria</taxon>
        <taxon>Bacillati</taxon>
        <taxon>Actinomycetota</taxon>
        <taxon>Actinomycetes</taxon>
        <taxon>Kitasatosporales</taxon>
        <taxon>Streptomycetaceae</taxon>
        <taxon>Streptomyces</taxon>
    </lineage>
</organism>
<dbReference type="GO" id="GO:0004312">
    <property type="term" value="F:fatty acid synthase activity"/>
    <property type="evidence" value="ECO:0007669"/>
    <property type="project" value="TreeGrafter"/>
</dbReference>
<dbReference type="InterPro" id="IPR032821">
    <property type="entry name" value="PKS_assoc"/>
</dbReference>
<dbReference type="InterPro" id="IPR016039">
    <property type="entry name" value="Thiolase-like"/>
</dbReference>
<dbReference type="AlphaFoldDB" id="A0A6G4VPG5"/>
<dbReference type="GO" id="GO:0005886">
    <property type="term" value="C:plasma membrane"/>
    <property type="evidence" value="ECO:0007669"/>
    <property type="project" value="TreeGrafter"/>
</dbReference>
<dbReference type="InterPro" id="IPR014031">
    <property type="entry name" value="Ketoacyl_synth_C"/>
</dbReference>
<dbReference type="Pfam" id="PF16197">
    <property type="entry name" value="KAsynt_C_assoc"/>
    <property type="match status" value="1"/>
</dbReference>
<dbReference type="SUPFAM" id="SSF53901">
    <property type="entry name" value="Thiolase-like"/>
    <property type="match status" value="1"/>
</dbReference>
<proteinExistence type="predicted"/>
<feature type="domain" description="Ketosynthase family 3 (KS3)" evidence="3">
    <location>
        <begin position="1"/>
        <end position="153"/>
    </location>
</feature>
<dbReference type="CDD" id="cd00833">
    <property type="entry name" value="PKS"/>
    <property type="match status" value="1"/>
</dbReference>
<keyword evidence="1" id="KW-0596">Phosphopantetheine</keyword>
<sequence>KGGFAAPGVAGQRDAVLGALERADVPADSIGYLEAHGTGTYKGDPIEFAALTEAFRVHTDDTAFCALGSTKPAIGHLDSASGLAGLIKAVLVLRHGVIPPLVNFSRANPRLAVESSPFLLPTQATPWPDSGVRRAGVHSIGMGGTNAHVILEEAPGPSRERGTGTR</sequence>
<dbReference type="PROSITE" id="PS52004">
    <property type="entry name" value="KS3_2"/>
    <property type="match status" value="1"/>
</dbReference>
<evidence type="ECO:0000313" key="4">
    <source>
        <dbReference type="EMBL" id="NGO15670.1"/>
    </source>
</evidence>
<dbReference type="GO" id="GO:0071770">
    <property type="term" value="P:DIM/DIP cell wall layer assembly"/>
    <property type="evidence" value="ECO:0007669"/>
    <property type="project" value="TreeGrafter"/>
</dbReference>
<evidence type="ECO:0000259" key="3">
    <source>
        <dbReference type="PROSITE" id="PS52004"/>
    </source>
</evidence>
<dbReference type="PANTHER" id="PTHR43775:SF37">
    <property type="entry name" value="SI:DKEY-61P9.11"/>
    <property type="match status" value="1"/>
</dbReference>
<dbReference type="InterPro" id="IPR050091">
    <property type="entry name" value="PKS_NRPS_Biosynth_Enz"/>
</dbReference>
<dbReference type="Pfam" id="PF02801">
    <property type="entry name" value="Ketoacyl-synt_C"/>
    <property type="match status" value="1"/>
</dbReference>
<keyword evidence="2" id="KW-0597">Phosphoprotein</keyword>
<evidence type="ECO:0000313" key="5">
    <source>
        <dbReference type="Proteomes" id="UP000472335"/>
    </source>
</evidence>
<dbReference type="GO" id="GO:0006633">
    <property type="term" value="P:fatty acid biosynthetic process"/>
    <property type="evidence" value="ECO:0007669"/>
    <property type="project" value="TreeGrafter"/>
</dbReference>
<dbReference type="GO" id="GO:0005737">
    <property type="term" value="C:cytoplasm"/>
    <property type="evidence" value="ECO:0007669"/>
    <property type="project" value="TreeGrafter"/>
</dbReference>
<dbReference type="InterPro" id="IPR020841">
    <property type="entry name" value="PKS_Beta-ketoAc_synthase_dom"/>
</dbReference>
<protein>
    <submittedName>
        <fullName evidence="4">Polyketide synthase</fullName>
    </submittedName>
</protein>
<evidence type="ECO:0000256" key="2">
    <source>
        <dbReference type="ARBA" id="ARBA00022553"/>
    </source>
</evidence>
<dbReference type="RefSeq" id="WP_165271135.1">
    <property type="nucleotide sequence ID" value="NZ_JAAKZY010000496.1"/>
</dbReference>
<gene>
    <name evidence="4" type="ORF">G5C60_50905</name>
</gene>
<evidence type="ECO:0000256" key="1">
    <source>
        <dbReference type="ARBA" id="ARBA00022450"/>
    </source>
</evidence>
<dbReference type="EMBL" id="JAAKZY010000496">
    <property type="protein sequence ID" value="NGO15670.1"/>
    <property type="molecule type" value="Genomic_DNA"/>
</dbReference>
<dbReference type="Proteomes" id="UP000472335">
    <property type="component" value="Unassembled WGS sequence"/>
</dbReference>
<dbReference type="SMART" id="SM00825">
    <property type="entry name" value="PKS_KS"/>
    <property type="match status" value="1"/>
</dbReference>